<name>A0A7C1CV90_9BACT</name>
<comment type="caution">
    <text evidence="1">The sequence shown here is derived from an EMBL/GenBank/DDBJ whole genome shotgun (WGS) entry which is preliminary data.</text>
</comment>
<dbReference type="EMBL" id="DSBT01000092">
    <property type="protein sequence ID" value="HDP77170.1"/>
    <property type="molecule type" value="Genomic_DNA"/>
</dbReference>
<proteinExistence type="predicted"/>
<gene>
    <name evidence="1" type="ORF">ENN47_03105</name>
</gene>
<dbReference type="AlphaFoldDB" id="A0A7C1CV90"/>
<reference evidence="1" key="1">
    <citation type="journal article" date="2020" name="mSystems">
        <title>Genome- and Community-Level Interaction Insights into Carbon Utilization and Element Cycling Functions of Hydrothermarchaeota in Hydrothermal Sediment.</title>
        <authorList>
            <person name="Zhou Z."/>
            <person name="Liu Y."/>
            <person name="Xu W."/>
            <person name="Pan J."/>
            <person name="Luo Z.H."/>
            <person name="Li M."/>
        </authorList>
    </citation>
    <scope>NUCLEOTIDE SEQUENCE [LARGE SCALE GENOMIC DNA]</scope>
    <source>
        <strain evidence="1">SpSt-1179</strain>
    </source>
</reference>
<sequence>MLLSIFRLSRFTLLAFLFVGSFCGAFWVDSYLDNIKTSGVKRIEIRNYNTQDGELWIKFATLTAEYDESGNTIRESKLSGDGVLEFDYSYQYDSEGNMLTMQGKRIVNDSVLEHSYEYKYDENGRQTEGIQYSSDGSIISKYSAKYDKSGNFVEGNDVQYDSSNSTRYLAIYNELGYMTEETKYIVYEYKEKEGLQTEFRNEYQYDDLGNLLLEIGYGKYGDFSYKYVYEYDEDSNLTKAYNYDASDTVISVYEAFYDDEGNLVSFTLSDTDGKLLSKHEAQYENGNMVLEVDCLSVSRDPVYSAEYNDQGLKLKETNYNRNIGGSPLTYSYEYLYDGRGNCIQEKYFVYLEDEEEWKPITKTVYLITYYE</sequence>
<organism evidence="1">
    <name type="scientific">Mesotoga infera</name>
    <dbReference type="NCBI Taxonomy" id="1236046"/>
    <lineage>
        <taxon>Bacteria</taxon>
        <taxon>Thermotogati</taxon>
        <taxon>Thermotogota</taxon>
        <taxon>Thermotogae</taxon>
        <taxon>Kosmotogales</taxon>
        <taxon>Kosmotogaceae</taxon>
        <taxon>Mesotoga</taxon>
    </lineage>
</organism>
<accession>A0A7C1CV90</accession>
<dbReference type="Proteomes" id="UP000886198">
    <property type="component" value="Unassembled WGS sequence"/>
</dbReference>
<evidence type="ECO:0008006" key="2">
    <source>
        <dbReference type="Google" id="ProtNLM"/>
    </source>
</evidence>
<dbReference type="Gene3D" id="2.180.10.10">
    <property type="entry name" value="RHS repeat-associated core"/>
    <property type="match status" value="1"/>
</dbReference>
<protein>
    <recommendedName>
        <fullName evidence="2">RHS repeat protein</fullName>
    </recommendedName>
</protein>
<evidence type="ECO:0000313" key="1">
    <source>
        <dbReference type="EMBL" id="HDP77170.1"/>
    </source>
</evidence>